<comment type="catalytic activity">
    <reaction evidence="20">
        <text>7,8-dihydropteroate + L-glutamate + ATP = 7,8-dihydrofolate + ADP + phosphate + H(+)</text>
        <dbReference type="Rhea" id="RHEA:23584"/>
        <dbReference type="ChEBI" id="CHEBI:15378"/>
        <dbReference type="ChEBI" id="CHEBI:17839"/>
        <dbReference type="ChEBI" id="CHEBI:29985"/>
        <dbReference type="ChEBI" id="CHEBI:30616"/>
        <dbReference type="ChEBI" id="CHEBI:43474"/>
        <dbReference type="ChEBI" id="CHEBI:57451"/>
        <dbReference type="ChEBI" id="CHEBI:456216"/>
        <dbReference type="EC" id="6.3.2.12"/>
    </reaction>
</comment>
<proteinExistence type="inferred from homology"/>
<dbReference type="InterPro" id="IPR001645">
    <property type="entry name" value="Folylpolyglutamate_synth"/>
</dbReference>
<dbReference type="InterPro" id="IPR036615">
    <property type="entry name" value="Mur_ligase_C_dom_sf"/>
</dbReference>
<evidence type="ECO:0000256" key="5">
    <source>
        <dbReference type="ARBA" id="ARBA00013023"/>
    </source>
</evidence>
<dbReference type="GO" id="GO:0005737">
    <property type="term" value="C:cytoplasm"/>
    <property type="evidence" value="ECO:0007669"/>
    <property type="project" value="TreeGrafter"/>
</dbReference>
<evidence type="ECO:0000256" key="6">
    <source>
        <dbReference type="ARBA" id="ARBA00013025"/>
    </source>
</evidence>
<evidence type="ECO:0000256" key="10">
    <source>
        <dbReference type="ARBA" id="ARBA00022741"/>
    </source>
</evidence>
<dbReference type="SUPFAM" id="SSF53623">
    <property type="entry name" value="MurD-like peptide ligases, catalytic domain"/>
    <property type="match status" value="1"/>
</dbReference>
<accession>A0A2J6WF46</accession>
<dbReference type="PROSITE" id="PS01012">
    <property type="entry name" value="FOLYLPOLYGLU_SYNT_2"/>
    <property type="match status" value="1"/>
</dbReference>
<keyword evidence="8 21" id="KW-0436">Ligase</keyword>
<keyword evidence="13" id="KW-0289">Folate biosynthesis</keyword>
<evidence type="ECO:0000256" key="18">
    <source>
        <dbReference type="ARBA" id="ARBA00047808"/>
    </source>
</evidence>
<reference evidence="24 25" key="1">
    <citation type="submission" date="2018-01" db="EMBL/GenBank/DDBJ databases">
        <title>Metagenomic assembled genomes from two thermal pools in the Uzon Caldera, Kamchatka, Russia.</title>
        <authorList>
            <person name="Wilkins L."/>
            <person name="Ettinger C."/>
        </authorList>
    </citation>
    <scope>NUCLEOTIDE SEQUENCE [LARGE SCALE GENOMIC DNA]</scope>
    <source>
        <strain evidence="24">ZAV-07</strain>
    </source>
</reference>
<dbReference type="NCBIfam" id="TIGR01499">
    <property type="entry name" value="folC"/>
    <property type="match status" value="1"/>
</dbReference>
<evidence type="ECO:0000256" key="16">
    <source>
        <dbReference type="ARBA" id="ARBA00032510"/>
    </source>
</evidence>
<dbReference type="AlphaFoldDB" id="A0A2J6WF46"/>
<comment type="pathway">
    <text evidence="3">Cofactor biosynthesis; tetrahydrofolylpolyglutamate biosynthesis.</text>
</comment>
<evidence type="ECO:0000256" key="1">
    <source>
        <dbReference type="ARBA" id="ARBA00002714"/>
    </source>
</evidence>
<keyword evidence="9" id="KW-0479">Metal-binding</keyword>
<dbReference type="PANTHER" id="PTHR11136">
    <property type="entry name" value="FOLYLPOLYGLUTAMATE SYNTHASE-RELATED"/>
    <property type="match status" value="1"/>
</dbReference>
<dbReference type="PROSITE" id="PS01011">
    <property type="entry name" value="FOLYLPOLYGLU_SYNT_1"/>
    <property type="match status" value="1"/>
</dbReference>
<dbReference type="InterPro" id="IPR013221">
    <property type="entry name" value="Mur_ligase_cen"/>
</dbReference>
<comment type="similarity">
    <text evidence="4 21">Belongs to the folylpolyglutamate synthase family.</text>
</comment>
<dbReference type="GO" id="GO:0005524">
    <property type="term" value="F:ATP binding"/>
    <property type="evidence" value="ECO:0007669"/>
    <property type="project" value="UniProtKB-KW"/>
</dbReference>
<evidence type="ECO:0000256" key="19">
    <source>
        <dbReference type="ARBA" id="ARBA00049035"/>
    </source>
</evidence>
<evidence type="ECO:0000256" key="15">
    <source>
        <dbReference type="ARBA" id="ARBA00030592"/>
    </source>
</evidence>
<comment type="catalytic activity">
    <reaction evidence="18">
        <text>10-formyltetrahydrofolyl-(gamma-L-Glu)(n) + L-glutamate + ATP = 10-formyltetrahydrofolyl-(gamma-L-Glu)(n+1) + ADP + phosphate + H(+)</text>
        <dbReference type="Rhea" id="RHEA:51904"/>
        <dbReference type="Rhea" id="RHEA-COMP:13088"/>
        <dbReference type="Rhea" id="RHEA-COMP:14300"/>
        <dbReference type="ChEBI" id="CHEBI:15378"/>
        <dbReference type="ChEBI" id="CHEBI:29985"/>
        <dbReference type="ChEBI" id="CHEBI:30616"/>
        <dbReference type="ChEBI" id="CHEBI:43474"/>
        <dbReference type="ChEBI" id="CHEBI:134413"/>
        <dbReference type="ChEBI" id="CHEBI:456216"/>
        <dbReference type="EC" id="6.3.2.17"/>
    </reaction>
</comment>
<keyword evidence="10 21" id="KW-0547">Nucleotide-binding</keyword>
<feature type="domain" description="Mur ligase C-terminal" evidence="22">
    <location>
        <begin position="298"/>
        <end position="420"/>
    </location>
</feature>
<comment type="catalytic activity">
    <reaction evidence="19">
        <text>(6R)-5,10-methylenetetrahydrofolyl-(gamma-L-Glu)(n) + L-glutamate + ATP = (6R)-5,10-methylenetetrahydrofolyl-(gamma-L-Glu)(n+1) + ADP + phosphate + H(+)</text>
        <dbReference type="Rhea" id="RHEA:51912"/>
        <dbReference type="Rhea" id="RHEA-COMP:13257"/>
        <dbReference type="Rhea" id="RHEA-COMP:13258"/>
        <dbReference type="ChEBI" id="CHEBI:15378"/>
        <dbReference type="ChEBI" id="CHEBI:29985"/>
        <dbReference type="ChEBI" id="CHEBI:30616"/>
        <dbReference type="ChEBI" id="CHEBI:43474"/>
        <dbReference type="ChEBI" id="CHEBI:136572"/>
        <dbReference type="ChEBI" id="CHEBI:456216"/>
        <dbReference type="EC" id="6.3.2.17"/>
    </reaction>
</comment>
<evidence type="ECO:0000256" key="2">
    <source>
        <dbReference type="ARBA" id="ARBA00004799"/>
    </source>
</evidence>
<evidence type="ECO:0000256" key="4">
    <source>
        <dbReference type="ARBA" id="ARBA00008276"/>
    </source>
</evidence>
<dbReference type="EC" id="6.3.2.17" evidence="6"/>
<dbReference type="Proteomes" id="UP000237040">
    <property type="component" value="Unassembled WGS sequence"/>
</dbReference>
<sequence length="439" mass="49815">MRLSECLDEIFALGGKINQPDKYGLANIKRVLLMLGNPENKVPYFHITGTKGKGSTSNYIASILREHGYKTGLYISPSLISTLERISINGKLITPLEFVKYYESLKPIYKNLKNDELPSTFETFTIMAFLYFLSKNVDYGVLEVGLGGRLDATNVIERSVVSIITDISFDHQKYLGNTLKEIAFEKSKIIKKGSPVVFNVKSDEAKAVILEEAQRNNSPYYEFGKDFDVSNIRKFEHYSEFDFISKNPKAVFEGIKIKGIGDYQIIDASLAIQSILVSGINFTTNTVKEGLFKAFWPGRLEVVSKNPLVIIDGAHNDASSQVLKYSLKRSFDTKFVVLFSMLSDKDIRTFLSNIQEITSYLFITTTPNSYSRAMNIEMLYTLARELLPKNQIFIEEDPRRAYFRAKEFASNKLPLLVTGSLYLVGFVRVLENIFTFSRN</sequence>
<evidence type="ECO:0000256" key="20">
    <source>
        <dbReference type="ARBA" id="ARBA00049161"/>
    </source>
</evidence>
<evidence type="ECO:0000256" key="3">
    <source>
        <dbReference type="ARBA" id="ARBA00005150"/>
    </source>
</evidence>
<comment type="function">
    <text evidence="1">Functions in two distinct reactions of the de novo folate biosynthetic pathway. Catalyzes the addition of a glutamate residue to dihydropteroate (7,8-dihydropteroate or H2Pte) to form dihydrofolate (7,8-dihydrofolate monoglutamate or H2Pte-Glu). Also catalyzes successive additions of L-glutamate to tetrahydrofolate or 10-formyltetrahydrofolate or 5,10-methylenetetrahydrofolate, leading to folylpolyglutamate derivatives.</text>
</comment>
<keyword evidence="12" id="KW-0460">Magnesium</keyword>
<dbReference type="InterPro" id="IPR004101">
    <property type="entry name" value="Mur_ligase_C"/>
</dbReference>
<evidence type="ECO:0000256" key="14">
    <source>
        <dbReference type="ARBA" id="ARBA00030048"/>
    </source>
</evidence>
<evidence type="ECO:0000256" key="7">
    <source>
        <dbReference type="ARBA" id="ARBA00019357"/>
    </source>
</evidence>
<dbReference type="EMBL" id="PNIL01000027">
    <property type="protein sequence ID" value="PMP68141.1"/>
    <property type="molecule type" value="Genomic_DNA"/>
</dbReference>
<evidence type="ECO:0000256" key="17">
    <source>
        <dbReference type="ARBA" id="ARBA00047493"/>
    </source>
</evidence>
<keyword evidence="11 21" id="KW-0067">ATP-binding</keyword>
<dbReference type="Pfam" id="PF02875">
    <property type="entry name" value="Mur_ligase_C"/>
    <property type="match status" value="1"/>
</dbReference>
<dbReference type="SUPFAM" id="SSF53244">
    <property type="entry name" value="MurD-like peptide ligases, peptide-binding domain"/>
    <property type="match status" value="1"/>
</dbReference>
<dbReference type="InterPro" id="IPR036565">
    <property type="entry name" value="Mur-like_cat_sf"/>
</dbReference>
<dbReference type="GO" id="GO:0004326">
    <property type="term" value="F:tetrahydrofolylpolyglutamate synthase activity"/>
    <property type="evidence" value="ECO:0007669"/>
    <property type="project" value="UniProtKB-EC"/>
</dbReference>
<dbReference type="PIRSF" id="PIRSF001563">
    <property type="entry name" value="Folylpolyglu_synth"/>
    <property type="match status" value="1"/>
</dbReference>
<evidence type="ECO:0000256" key="9">
    <source>
        <dbReference type="ARBA" id="ARBA00022723"/>
    </source>
</evidence>
<dbReference type="PANTHER" id="PTHR11136:SF0">
    <property type="entry name" value="DIHYDROFOLATE SYNTHETASE-RELATED"/>
    <property type="match status" value="1"/>
</dbReference>
<dbReference type="Gene3D" id="3.90.190.20">
    <property type="entry name" value="Mur ligase, C-terminal domain"/>
    <property type="match status" value="1"/>
</dbReference>
<evidence type="ECO:0000256" key="13">
    <source>
        <dbReference type="ARBA" id="ARBA00022909"/>
    </source>
</evidence>
<dbReference type="EC" id="6.3.2.12" evidence="5"/>
<evidence type="ECO:0000259" key="23">
    <source>
        <dbReference type="Pfam" id="PF08245"/>
    </source>
</evidence>
<evidence type="ECO:0000256" key="8">
    <source>
        <dbReference type="ARBA" id="ARBA00022598"/>
    </source>
</evidence>
<evidence type="ECO:0000313" key="25">
    <source>
        <dbReference type="Proteomes" id="UP000237040"/>
    </source>
</evidence>
<evidence type="ECO:0000313" key="24">
    <source>
        <dbReference type="EMBL" id="PMP68141.1"/>
    </source>
</evidence>
<evidence type="ECO:0000256" key="21">
    <source>
        <dbReference type="PIRNR" id="PIRNR001563"/>
    </source>
</evidence>
<dbReference type="GO" id="GO:0008841">
    <property type="term" value="F:dihydrofolate synthase activity"/>
    <property type="evidence" value="ECO:0007669"/>
    <property type="project" value="UniProtKB-EC"/>
</dbReference>
<comment type="pathway">
    <text evidence="2">Cofactor biosynthesis; tetrahydrofolate biosynthesis; 7,8-dihydrofolate from 2-amino-4-hydroxy-6-hydroxymethyl-7,8-dihydropteridine diphosphate and 4-aminobenzoate: step 2/2.</text>
</comment>
<dbReference type="InterPro" id="IPR018109">
    <property type="entry name" value="Folylpolyglutamate_synth_CS"/>
</dbReference>
<evidence type="ECO:0000256" key="12">
    <source>
        <dbReference type="ARBA" id="ARBA00022842"/>
    </source>
</evidence>
<evidence type="ECO:0000256" key="11">
    <source>
        <dbReference type="ARBA" id="ARBA00022840"/>
    </source>
</evidence>
<protein>
    <recommendedName>
        <fullName evidence="7">Dihydrofolate synthase/folylpolyglutamate synthase</fullName>
        <ecNumber evidence="5">6.3.2.12</ecNumber>
        <ecNumber evidence="6">6.3.2.17</ecNumber>
    </recommendedName>
    <alternativeName>
        <fullName evidence="16">Folylpoly-gamma-glutamate synthetase-dihydrofolate synthetase</fullName>
    </alternativeName>
    <alternativeName>
        <fullName evidence="14">Folylpolyglutamate synthetase</fullName>
    </alternativeName>
    <alternativeName>
        <fullName evidence="15">Tetrahydrofolylpolyglutamate synthase</fullName>
    </alternativeName>
</protein>
<gene>
    <name evidence="24" type="ORF">C0189_01805</name>
</gene>
<evidence type="ECO:0000259" key="22">
    <source>
        <dbReference type="Pfam" id="PF02875"/>
    </source>
</evidence>
<dbReference type="GO" id="GO:0046656">
    <property type="term" value="P:folic acid biosynthetic process"/>
    <property type="evidence" value="ECO:0007669"/>
    <property type="project" value="UniProtKB-KW"/>
</dbReference>
<name>A0A2J6WF46_9BACT</name>
<comment type="catalytic activity">
    <reaction evidence="17">
        <text>(6S)-5,6,7,8-tetrahydrofolyl-(gamma-L-Glu)(n) + L-glutamate + ATP = (6S)-5,6,7,8-tetrahydrofolyl-(gamma-L-Glu)(n+1) + ADP + phosphate + H(+)</text>
        <dbReference type="Rhea" id="RHEA:10580"/>
        <dbReference type="Rhea" id="RHEA-COMP:14738"/>
        <dbReference type="Rhea" id="RHEA-COMP:14740"/>
        <dbReference type="ChEBI" id="CHEBI:15378"/>
        <dbReference type="ChEBI" id="CHEBI:29985"/>
        <dbReference type="ChEBI" id="CHEBI:30616"/>
        <dbReference type="ChEBI" id="CHEBI:43474"/>
        <dbReference type="ChEBI" id="CHEBI:141005"/>
        <dbReference type="ChEBI" id="CHEBI:456216"/>
        <dbReference type="EC" id="6.3.2.17"/>
    </reaction>
</comment>
<comment type="caution">
    <text evidence="24">The sequence shown here is derived from an EMBL/GenBank/DDBJ whole genome shotgun (WGS) entry which is preliminary data.</text>
</comment>
<dbReference type="Pfam" id="PF08245">
    <property type="entry name" value="Mur_ligase_M"/>
    <property type="match status" value="1"/>
</dbReference>
<dbReference type="GO" id="GO:0046872">
    <property type="term" value="F:metal ion binding"/>
    <property type="evidence" value="ECO:0007669"/>
    <property type="project" value="UniProtKB-KW"/>
</dbReference>
<dbReference type="Gene3D" id="3.40.1190.10">
    <property type="entry name" value="Mur-like, catalytic domain"/>
    <property type="match status" value="1"/>
</dbReference>
<feature type="domain" description="Mur ligase central" evidence="23">
    <location>
        <begin position="47"/>
        <end position="272"/>
    </location>
</feature>
<organism evidence="24 25">
    <name type="scientific">Caldisericum exile</name>
    <dbReference type="NCBI Taxonomy" id="693075"/>
    <lineage>
        <taxon>Bacteria</taxon>
        <taxon>Pseudomonadati</taxon>
        <taxon>Caldisericota/Cryosericota group</taxon>
        <taxon>Caldisericota</taxon>
        <taxon>Caldisericia</taxon>
        <taxon>Caldisericales</taxon>
        <taxon>Caldisericaceae</taxon>
        <taxon>Caldisericum</taxon>
    </lineage>
</organism>